<sequence length="130" mass="14557">MKTLLRTLAIALCSTVSLIANAGDDATNGRKTLKVAIYPATNTMKMSVVVEKLVGRQLSVRLKSESGFVLHSEYIRKKDTLYFGKFNLEELEDGKYLIEIFDGETKIVKNIEIGTIKPQVVANERFITMN</sequence>
<proteinExistence type="predicted"/>
<dbReference type="Proteomes" id="UP001304671">
    <property type="component" value="Unassembled WGS sequence"/>
</dbReference>
<keyword evidence="1" id="KW-0732">Signal</keyword>
<organism evidence="2 3">
    <name type="scientific">Arcicella aquatica</name>
    <dbReference type="NCBI Taxonomy" id="217141"/>
    <lineage>
        <taxon>Bacteria</taxon>
        <taxon>Pseudomonadati</taxon>
        <taxon>Bacteroidota</taxon>
        <taxon>Cytophagia</taxon>
        <taxon>Cytophagales</taxon>
        <taxon>Flectobacillaceae</taxon>
        <taxon>Arcicella</taxon>
    </lineage>
</organism>
<feature type="chain" id="PRO_5045804893" description="Secreted protein (Por secretion system target)" evidence="1">
    <location>
        <begin position="23"/>
        <end position="130"/>
    </location>
</feature>
<evidence type="ECO:0008006" key="4">
    <source>
        <dbReference type="Google" id="ProtNLM"/>
    </source>
</evidence>
<reference evidence="2 3" key="1">
    <citation type="submission" date="2023-12" db="EMBL/GenBank/DDBJ databases">
        <title>Novel species of the genus Arcicella isolated from rivers.</title>
        <authorList>
            <person name="Lu H."/>
        </authorList>
    </citation>
    <scope>NUCLEOTIDE SEQUENCE [LARGE SCALE GENOMIC DNA]</scope>
    <source>
        <strain evidence="2 3">LMG 21963</strain>
    </source>
</reference>
<evidence type="ECO:0000256" key="1">
    <source>
        <dbReference type="SAM" id="SignalP"/>
    </source>
</evidence>
<dbReference type="RefSeq" id="WP_323250943.1">
    <property type="nucleotide sequence ID" value="NZ_JAYFUL010000029.1"/>
</dbReference>
<feature type="signal peptide" evidence="1">
    <location>
        <begin position="1"/>
        <end position="22"/>
    </location>
</feature>
<protein>
    <recommendedName>
        <fullName evidence="4">Secreted protein (Por secretion system target)</fullName>
    </recommendedName>
</protein>
<comment type="caution">
    <text evidence="2">The sequence shown here is derived from an EMBL/GenBank/DDBJ whole genome shotgun (WGS) entry which is preliminary data.</text>
</comment>
<evidence type="ECO:0000313" key="2">
    <source>
        <dbReference type="EMBL" id="MEA5259379.1"/>
    </source>
</evidence>
<gene>
    <name evidence="2" type="ORF">VB264_16390</name>
</gene>
<name>A0ABU5QRC9_9BACT</name>
<dbReference type="EMBL" id="JAYFUL010000029">
    <property type="protein sequence ID" value="MEA5259379.1"/>
    <property type="molecule type" value="Genomic_DNA"/>
</dbReference>
<accession>A0ABU5QRC9</accession>
<evidence type="ECO:0000313" key="3">
    <source>
        <dbReference type="Proteomes" id="UP001304671"/>
    </source>
</evidence>
<keyword evidence="3" id="KW-1185">Reference proteome</keyword>